<dbReference type="GO" id="GO:0046872">
    <property type="term" value="F:metal ion binding"/>
    <property type="evidence" value="ECO:0007669"/>
    <property type="project" value="InterPro"/>
</dbReference>
<dbReference type="InterPro" id="IPR018211">
    <property type="entry name" value="ADH_Fe_CS"/>
</dbReference>
<protein>
    <recommendedName>
        <fullName evidence="7">Alcohol dehydrogenase 2</fullName>
    </recommendedName>
    <alternativeName>
        <fullName evidence="8">Alcohol dehydrogenase II</fullName>
    </alternativeName>
</protein>
<name>A0A2B8BG79_9PROT</name>
<dbReference type="PANTHER" id="PTHR11496">
    <property type="entry name" value="ALCOHOL DEHYDROGENASE"/>
    <property type="match status" value="1"/>
</dbReference>
<evidence type="ECO:0000256" key="2">
    <source>
        <dbReference type="ARBA" id="ARBA00007358"/>
    </source>
</evidence>
<feature type="domain" description="Fe-containing alcohol dehydrogenase-like C-terminal" evidence="10">
    <location>
        <begin position="187"/>
        <end position="384"/>
    </location>
</feature>
<dbReference type="AlphaFoldDB" id="A0A2B8BG79"/>
<accession>A0A2B8BG79</accession>
<comment type="similarity">
    <text evidence="2">Belongs to the iron-containing alcohol dehydrogenase family.</text>
</comment>
<comment type="caution">
    <text evidence="11">The sequence shown here is derived from an EMBL/GenBank/DDBJ whole genome shotgun (WGS) entry which is preliminary data.</text>
</comment>
<dbReference type="Proteomes" id="UP000225379">
    <property type="component" value="Unassembled WGS sequence"/>
</dbReference>
<proteinExistence type="inferred from homology"/>
<dbReference type="CDD" id="cd08193">
    <property type="entry name" value="HVD"/>
    <property type="match status" value="1"/>
</dbReference>
<comment type="cofactor">
    <cofactor evidence="1">
        <name>Fe cation</name>
        <dbReference type="ChEBI" id="CHEBI:24875"/>
    </cofactor>
</comment>
<feature type="domain" description="Alcohol dehydrogenase iron-type/glycerol dehydrogenase GldA" evidence="9">
    <location>
        <begin position="10"/>
        <end position="175"/>
    </location>
</feature>
<evidence type="ECO:0000259" key="9">
    <source>
        <dbReference type="Pfam" id="PF00465"/>
    </source>
</evidence>
<evidence type="ECO:0000256" key="8">
    <source>
        <dbReference type="ARBA" id="ARBA00076680"/>
    </source>
</evidence>
<dbReference type="FunFam" id="1.20.1090.10:FF:000001">
    <property type="entry name" value="Aldehyde-alcohol dehydrogenase"/>
    <property type="match status" value="1"/>
</dbReference>
<dbReference type="SUPFAM" id="SSF56796">
    <property type="entry name" value="Dehydroquinate synthase-like"/>
    <property type="match status" value="1"/>
</dbReference>
<dbReference type="InterPro" id="IPR039697">
    <property type="entry name" value="Alcohol_dehydrogenase_Fe"/>
</dbReference>
<evidence type="ECO:0000256" key="4">
    <source>
        <dbReference type="ARBA" id="ARBA00023027"/>
    </source>
</evidence>
<comment type="catalytic activity">
    <reaction evidence="5">
        <text>a secondary alcohol + NAD(+) = a ketone + NADH + H(+)</text>
        <dbReference type="Rhea" id="RHEA:10740"/>
        <dbReference type="ChEBI" id="CHEBI:15378"/>
        <dbReference type="ChEBI" id="CHEBI:17087"/>
        <dbReference type="ChEBI" id="CHEBI:35681"/>
        <dbReference type="ChEBI" id="CHEBI:57540"/>
        <dbReference type="ChEBI" id="CHEBI:57945"/>
        <dbReference type="EC" id="1.1.1.1"/>
    </reaction>
</comment>
<comment type="catalytic activity">
    <reaction evidence="6">
        <text>a primary alcohol + NAD(+) = an aldehyde + NADH + H(+)</text>
        <dbReference type="Rhea" id="RHEA:10736"/>
        <dbReference type="ChEBI" id="CHEBI:15378"/>
        <dbReference type="ChEBI" id="CHEBI:15734"/>
        <dbReference type="ChEBI" id="CHEBI:17478"/>
        <dbReference type="ChEBI" id="CHEBI:57540"/>
        <dbReference type="ChEBI" id="CHEBI:57945"/>
        <dbReference type="EC" id="1.1.1.1"/>
    </reaction>
</comment>
<dbReference type="EMBL" id="PDKW01000041">
    <property type="protein sequence ID" value="PGH56237.1"/>
    <property type="molecule type" value="Genomic_DNA"/>
</dbReference>
<dbReference type="Pfam" id="PF00465">
    <property type="entry name" value="Fe-ADH"/>
    <property type="match status" value="1"/>
</dbReference>
<evidence type="ECO:0000256" key="6">
    <source>
        <dbReference type="ARBA" id="ARBA00049243"/>
    </source>
</evidence>
<dbReference type="InterPro" id="IPR056798">
    <property type="entry name" value="ADH_Fe_C"/>
</dbReference>
<dbReference type="PANTHER" id="PTHR11496:SF102">
    <property type="entry name" value="ALCOHOL DEHYDROGENASE 4"/>
    <property type="match status" value="1"/>
</dbReference>
<dbReference type="Gene3D" id="1.20.1090.10">
    <property type="entry name" value="Dehydroquinate synthase-like - alpha domain"/>
    <property type="match status" value="1"/>
</dbReference>
<evidence type="ECO:0000313" key="12">
    <source>
        <dbReference type="Proteomes" id="UP000225379"/>
    </source>
</evidence>
<evidence type="ECO:0000259" key="10">
    <source>
        <dbReference type="Pfam" id="PF25137"/>
    </source>
</evidence>
<evidence type="ECO:0000256" key="1">
    <source>
        <dbReference type="ARBA" id="ARBA00001962"/>
    </source>
</evidence>
<gene>
    <name evidence="11" type="ORF">CRT60_14875</name>
</gene>
<keyword evidence="4" id="KW-0520">NAD</keyword>
<organism evidence="11 12">
    <name type="scientific">Azospirillum palustre</name>
    <dbReference type="NCBI Taxonomy" id="2044885"/>
    <lineage>
        <taxon>Bacteria</taxon>
        <taxon>Pseudomonadati</taxon>
        <taxon>Pseudomonadota</taxon>
        <taxon>Alphaproteobacteria</taxon>
        <taxon>Rhodospirillales</taxon>
        <taxon>Azospirillaceae</taxon>
        <taxon>Azospirillum</taxon>
    </lineage>
</organism>
<dbReference type="InterPro" id="IPR001670">
    <property type="entry name" value="ADH_Fe/GldA"/>
</dbReference>
<keyword evidence="12" id="KW-1185">Reference proteome</keyword>
<evidence type="ECO:0000256" key="7">
    <source>
        <dbReference type="ARBA" id="ARBA00074848"/>
    </source>
</evidence>
<dbReference type="GO" id="GO:0004022">
    <property type="term" value="F:alcohol dehydrogenase (NAD+) activity"/>
    <property type="evidence" value="ECO:0007669"/>
    <property type="project" value="UniProtKB-EC"/>
</dbReference>
<dbReference type="Gene3D" id="3.40.50.1970">
    <property type="match status" value="1"/>
</dbReference>
<keyword evidence="3" id="KW-0560">Oxidoreductase</keyword>
<dbReference type="RefSeq" id="WP_098737202.1">
    <property type="nucleotide sequence ID" value="NZ_PDKW01000041.1"/>
</dbReference>
<evidence type="ECO:0000256" key="3">
    <source>
        <dbReference type="ARBA" id="ARBA00023002"/>
    </source>
</evidence>
<sequence>MMDFVFETTRKLVCEVGAAARLGEMAKELGIRRALIVTDAGLVAAGLLEPVEAGFKTAGTACTLFCDVLADPPEESVALAVQAARAAGADGVIGFGGGSSLDTAKLVALLAGTPQDLPDIYGIGLAKGPRLPLIQVPTTAGTGSEVTPIAIVTTPTSEKKGVVSSLLYPDLAVLDARLTLGLPPRVTAMTGIDAMVHAIEAYTTRHKKNPLSDSLALRALGLLGGNIRAVIADGRDVAARAAMLQGSLLAGIAFANAPVGAVHALAYPLGGHFHVPHGLSNALMLGPVLEFNRPAAGELYAELAPAIMPGRSFATPDEAAAAFIDAMRDLVAAMPMEQRLEQLGVRQDDLPMLAADAMKVQRLLINNRRDVRYDDALDLYRQAW</sequence>
<dbReference type="FunFam" id="3.40.50.1970:FF:000003">
    <property type="entry name" value="Alcohol dehydrogenase, iron-containing"/>
    <property type="match status" value="1"/>
</dbReference>
<dbReference type="PROSITE" id="PS00913">
    <property type="entry name" value="ADH_IRON_1"/>
    <property type="match status" value="1"/>
</dbReference>
<dbReference type="OrthoDB" id="9815791at2"/>
<reference evidence="12" key="1">
    <citation type="submission" date="2017-10" db="EMBL/GenBank/DDBJ databases">
        <authorList>
            <person name="Kravchenko I.K."/>
            <person name="Grouzdev D.S."/>
        </authorList>
    </citation>
    <scope>NUCLEOTIDE SEQUENCE [LARGE SCALE GENOMIC DNA]</scope>
    <source>
        <strain evidence="12">B2</strain>
    </source>
</reference>
<evidence type="ECO:0000313" key="11">
    <source>
        <dbReference type="EMBL" id="PGH56237.1"/>
    </source>
</evidence>
<evidence type="ECO:0000256" key="5">
    <source>
        <dbReference type="ARBA" id="ARBA00049164"/>
    </source>
</evidence>
<dbReference type="Pfam" id="PF25137">
    <property type="entry name" value="ADH_Fe_C"/>
    <property type="match status" value="1"/>
</dbReference>